<dbReference type="Proteomes" id="UP000183832">
    <property type="component" value="Unassembled WGS sequence"/>
</dbReference>
<feature type="transmembrane region" description="Helical" evidence="5">
    <location>
        <begin position="183"/>
        <end position="204"/>
    </location>
</feature>
<dbReference type="PANTHER" id="PTHR45902">
    <property type="entry name" value="LATROPHILIN RECEPTOR-LIKE PROTEIN A"/>
    <property type="match status" value="1"/>
</dbReference>
<organism evidence="7 8">
    <name type="scientific">Clunio marinus</name>
    <dbReference type="NCBI Taxonomy" id="568069"/>
    <lineage>
        <taxon>Eukaryota</taxon>
        <taxon>Metazoa</taxon>
        <taxon>Ecdysozoa</taxon>
        <taxon>Arthropoda</taxon>
        <taxon>Hexapoda</taxon>
        <taxon>Insecta</taxon>
        <taxon>Pterygota</taxon>
        <taxon>Neoptera</taxon>
        <taxon>Endopterygota</taxon>
        <taxon>Diptera</taxon>
        <taxon>Nematocera</taxon>
        <taxon>Chironomoidea</taxon>
        <taxon>Chironomidae</taxon>
        <taxon>Clunio</taxon>
    </lineage>
</organism>
<evidence type="ECO:0000256" key="2">
    <source>
        <dbReference type="ARBA" id="ARBA00022692"/>
    </source>
</evidence>
<dbReference type="PROSITE" id="PS50261">
    <property type="entry name" value="G_PROTEIN_RECEP_F2_4"/>
    <property type="match status" value="1"/>
</dbReference>
<evidence type="ECO:0000256" key="1">
    <source>
        <dbReference type="ARBA" id="ARBA00004141"/>
    </source>
</evidence>
<feature type="transmembrane region" description="Helical" evidence="5">
    <location>
        <begin position="461"/>
        <end position="479"/>
    </location>
</feature>
<dbReference type="InterPro" id="IPR000832">
    <property type="entry name" value="GPCR_2_secretin-like"/>
</dbReference>
<dbReference type="Pfam" id="PF00002">
    <property type="entry name" value="7tm_2"/>
    <property type="match status" value="1"/>
</dbReference>
<dbReference type="GO" id="GO:0007166">
    <property type="term" value="P:cell surface receptor signaling pathway"/>
    <property type="evidence" value="ECO:0007669"/>
    <property type="project" value="InterPro"/>
</dbReference>
<feature type="domain" description="G-protein coupled receptors family 2 profile 2" evidence="6">
    <location>
        <begin position="149"/>
        <end position="311"/>
    </location>
</feature>
<feature type="transmembrane region" description="Helical" evidence="5">
    <location>
        <begin position="390"/>
        <end position="409"/>
    </location>
</feature>
<reference evidence="7 8" key="1">
    <citation type="submission" date="2015-04" db="EMBL/GenBank/DDBJ databases">
        <authorList>
            <person name="Syromyatnikov M.Y."/>
            <person name="Popov V.N."/>
        </authorList>
    </citation>
    <scope>NUCLEOTIDE SEQUENCE [LARGE SCALE GENOMIC DNA]</scope>
</reference>
<feature type="transmembrane region" description="Helical" evidence="5">
    <location>
        <begin position="224"/>
        <end position="243"/>
    </location>
</feature>
<evidence type="ECO:0000256" key="5">
    <source>
        <dbReference type="SAM" id="Phobius"/>
    </source>
</evidence>
<keyword evidence="4 5" id="KW-0472">Membrane</keyword>
<sequence>FFASDVKAKSLSANKTKGYSSRYINDFNASQSFEPIYDYDNTRTEVEKVSYRQDASRIDDNLDLIYPDPEDFHRRMLNKTRMVNQHNDDTVIKIYTTRIRQPKKDKIRRINHTQSVDLNNDDLNSHDFIDSIMFIYYYGKNVKTWKDLGGNIVILGAGFSIFAQILTIILVTLRNRRMRKNNAFFPITMNLLVMLFLSNLLFIVGVQSNKNALRCEMIALLLHYLYLTTSVWCFVFIFIIYDLIINESLRLKMRFILLMAYAGPLIFVMFSYAASSNSLEFQKYCFMSIHKNMIINFLVPVFILIVATTIFGTICLKHIKDKNRDILCGSIDSTSNAIANGIIMNNGQNIDKFITDKEILASYYLKTSAFNNQLKCCEDQVCKYKHSKTYLFFMSSLFLFLTFVVFFCFDTQHEDNYFKSKTDIYDSKFDLGQLSLADLSDSSSTNSSSHDYTNFKNATKFALLFQPVFAICWFIGVLALENIQSYVFPTVFAICYNILLFLNTNNESSIVFTGSGVLNHRNDQIPLLYQTQFNHRKSIANLELTHSEYHFEKHKINSRSEHDLVYQQKQQQFGTLLANGKIDNLMKCAPGIRCSWDTNIDRVSTISN</sequence>
<comment type="subcellular location">
    <subcellularLocation>
        <location evidence="1">Membrane</location>
        <topology evidence="1">Multi-pass membrane protein</topology>
    </subcellularLocation>
</comment>
<evidence type="ECO:0000256" key="4">
    <source>
        <dbReference type="ARBA" id="ARBA00023136"/>
    </source>
</evidence>
<dbReference type="STRING" id="568069.A0A1J1I3M8"/>
<accession>A0A1J1I3M8</accession>
<dbReference type="OrthoDB" id="347083at2759"/>
<evidence type="ECO:0000256" key="3">
    <source>
        <dbReference type="ARBA" id="ARBA00022989"/>
    </source>
</evidence>
<keyword evidence="8" id="KW-1185">Reference proteome</keyword>
<keyword evidence="2 5" id="KW-0812">Transmembrane</keyword>
<evidence type="ECO:0000313" key="8">
    <source>
        <dbReference type="Proteomes" id="UP000183832"/>
    </source>
</evidence>
<dbReference type="PANTHER" id="PTHR45902:SF4">
    <property type="entry name" value="G-PROTEIN COUPLED RECEPTORS FAMILY 2 PROFILE 2 DOMAIN-CONTAINING PROTEIN"/>
    <property type="match status" value="1"/>
</dbReference>
<protein>
    <submittedName>
        <fullName evidence="7">CLUMA_CG006584, isoform A</fullName>
    </submittedName>
</protein>
<feature type="non-terminal residue" evidence="7">
    <location>
        <position position="1"/>
    </location>
</feature>
<feature type="transmembrane region" description="Helical" evidence="5">
    <location>
        <begin position="294"/>
        <end position="316"/>
    </location>
</feature>
<feature type="non-terminal residue" evidence="7">
    <location>
        <position position="608"/>
    </location>
</feature>
<proteinExistence type="predicted"/>
<dbReference type="AlphaFoldDB" id="A0A1J1I3M8"/>
<feature type="transmembrane region" description="Helical" evidence="5">
    <location>
        <begin position="148"/>
        <end position="171"/>
    </location>
</feature>
<feature type="transmembrane region" description="Helical" evidence="5">
    <location>
        <begin position="255"/>
        <end position="274"/>
    </location>
</feature>
<dbReference type="GO" id="GO:0004930">
    <property type="term" value="F:G protein-coupled receptor activity"/>
    <property type="evidence" value="ECO:0007669"/>
    <property type="project" value="InterPro"/>
</dbReference>
<keyword evidence="3 5" id="KW-1133">Transmembrane helix</keyword>
<dbReference type="InterPro" id="IPR053231">
    <property type="entry name" value="GPCR_LN-TM7"/>
</dbReference>
<dbReference type="GO" id="GO:0016020">
    <property type="term" value="C:membrane"/>
    <property type="evidence" value="ECO:0007669"/>
    <property type="project" value="UniProtKB-SubCell"/>
</dbReference>
<dbReference type="Gene3D" id="1.20.1070.10">
    <property type="entry name" value="Rhodopsin 7-helix transmembrane proteins"/>
    <property type="match status" value="1"/>
</dbReference>
<gene>
    <name evidence="7" type="ORF">CLUMA_CG006584</name>
</gene>
<dbReference type="EMBL" id="CVRI01000036">
    <property type="protein sequence ID" value="CRK92969.1"/>
    <property type="molecule type" value="Genomic_DNA"/>
</dbReference>
<evidence type="ECO:0000313" key="7">
    <source>
        <dbReference type="EMBL" id="CRK92969.1"/>
    </source>
</evidence>
<dbReference type="InterPro" id="IPR017981">
    <property type="entry name" value="GPCR_2-like_7TM"/>
</dbReference>
<feature type="transmembrane region" description="Helical" evidence="5">
    <location>
        <begin position="486"/>
        <end position="502"/>
    </location>
</feature>
<evidence type="ECO:0000259" key="6">
    <source>
        <dbReference type="PROSITE" id="PS50261"/>
    </source>
</evidence>
<name>A0A1J1I3M8_9DIPT</name>